<feature type="compositionally biased region" description="Basic and acidic residues" evidence="3">
    <location>
        <begin position="907"/>
        <end position="924"/>
    </location>
</feature>
<feature type="compositionally biased region" description="Polar residues" evidence="3">
    <location>
        <begin position="847"/>
        <end position="896"/>
    </location>
</feature>
<feature type="region of interest" description="Disordered" evidence="3">
    <location>
        <begin position="202"/>
        <end position="234"/>
    </location>
</feature>
<feature type="compositionally biased region" description="Basic and acidic residues" evidence="3">
    <location>
        <begin position="1065"/>
        <end position="1076"/>
    </location>
</feature>
<reference evidence="6" key="1">
    <citation type="submission" date="2018-12" db="EMBL/GenBank/DDBJ databases">
        <title>The complete genome of Metarhizium rileyi, a key fungal pathogen of Lepidoptera.</title>
        <authorList>
            <person name="Binneck E."/>
            <person name="Lastra C.C.L."/>
            <person name="Sosa-Gomez D.R."/>
        </authorList>
    </citation>
    <scope>NUCLEOTIDE SEQUENCE [LARGE SCALE GENOMIC DNA]</scope>
    <source>
        <strain evidence="6">Cep018-CH2</strain>
    </source>
</reference>
<dbReference type="Gene3D" id="3.40.140.10">
    <property type="entry name" value="Cytidine Deaminase, domain 2"/>
    <property type="match status" value="1"/>
</dbReference>
<gene>
    <name evidence="5" type="primary">TAD2</name>
    <name evidence="5" type="ORF">ED733_002653</name>
</gene>
<feature type="region of interest" description="Disordered" evidence="3">
    <location>
        <begin position="517"/>
        <end position="567"/>
    </location>
</feature>
<dbReference type="PANTHER" id="PTHR11079:SF149">
    <property type="entry name" value="TRNA-SPECIFIC ADENOSINE DEAMINASE 2"/>
    <property type="match status" value="1"/>
</dbReference>
<evidence type="ECO:0000256" key="1">
    <source>
        <dbReference type="ARBA" id="ARBA00022801"/>
    </source>
</evidence>
<feature type="compositionally biased region" description="Basic and acidic residues" evidence="3">
    <location>
        <begin position="657"/>
        <end position="674"/>
    </location>
</feature>
<dbReference type="InterPro" id="IPR016193">
    <property type="entry name" value="Cytidine_deaminase-like"/>
</dbReference>
<dbReference type="PANTHER" id="PTHR11079">
    <property type="entry name" value="CYTOSINE DEAMINASE FAMILY MEMBER"/>
    <property type="match status" value="1"/>
</dbReference>
<feature type="region of interest" description="Disordered" evidence="3">
    <location>
        <begin position="581"/>
        <end position="721"/>
    </location>
</feature>
<proteinExistence type="predicted"/>
<feature type="domain" description="CMP/dCMP-type deaminase" evidence="4">
    <location>
        <begin position="966"/>
        <end position="1140"/>
    </location>
</feature>
<feature type="region of interest" description="Disordered" evidence="3">
    <location>
        <begin position="161"/>
        <end position="180"/>
    </location>
</feature>
<feature type="compositionally biased region" description="Polar residues" evidence="3">
    <location>
        <begin position="606"/>
        <end position="616"/>
    </location>
</feature>
<dbReference type="GO" id="GO:0005737">
    <property type="term" value="C:cytoplasm"/>
    <property type="evidence" value="ECO:0007669"/>
    <property type="project" value="TreeGrafter"/>
</dbReference>
<organism evidence="5 6">
    <name type="scientific">Metarhizium rileyi (strain RCEF 4871)</name>
    <name type="common">Nomuraea rileyi</name>
    <dbReference type="NCBI Taxonomy" id="1649241"/>
    <lineage>
        <taxon>Eukaryota</taxon>
        <taxon>Fungi</taxon>
        <taxon>Dikarya</taxon>
        <taxon>Ascomycota</taxon>
        <taxon>Pezizomycotina</taxon>
        <taxon>Sordariomycetes</taxon>
        <taxon>Hypocreomycetidae</taxon>
        <taxon>Hypocreales</taxon>
        <taxon>Clavicipitaceae</taxon>
        <taxon>Metarhizium</taxon>
    </lineage>
</organism>
<dbReference type="GO" id="GO:0052717">
    <property type="term" value="F:tRNA-specific adenosine-34 deaminase activity"/>
    <property type="evidence" value="ECO:0007669"/>
    <property type="project" value="UniProtKB-EC"/>
</dbReference>
<dbReference type="GO" id="GO:0000981">
    <property type="term" value="F:DNA-binding transcription factor activity, RNA polymerase II-specific"/>
    <property type="evidence" value="ECO:0007669"/>
    <property type="project" value="InterPro"/>
</dbReference>
<dbReference type="CDD" id="cd00067">
    <property type="entry name" value="GAL4"/>
    <property type="match status" value="1"/>
</dbReference>
<keyword evidence="1" id="KW-0378">Hydrolase</keyword>
<dbReference type="GO" id="GO:0005634">
    <property type="term" value="C:nucleus"/>
    <property type="evidence" value="ECO:0007669"/>
    <property type="project" value="TreeGrafter"/>
</dbReference>
<evidence type="ECO:0000313" key="5">
    <source>
        <dbReference type="EMBL" id="TWU74206.1"/>
    </source>
</evidence>
<dbReference type="GO" id="GO:0008270">
    <property type="term" value="F:zinc ion binding"/>
    <property type="evidence" value="ECO:0007669"/>
    <property type="project" value="InterPro"/>
</dbReference>
<dbReference type="CDD" id="cd01285">
    <property type="entry name" value="nucleoside_deaminase"/>
    <property type="match status" value="1"/>
</dbReference>
<dbReference type="Pfam" id="PF00383">
    <property type="entry name" value="dCMP_cyt_deam_1"/>
    <property type="match status" value="2"/>
</dbReference>
<feature type="compositionally biased region" description="Polar residues" evidence="3">
    <location>
        <begin position="1268"/>
        <end position="1283"/>
    </location>
</feature>
<dbReference type="Proteomes" id="UP000317257">
    <property type="component" value="Unassembled WGS sequence"/>
</dbReference>
<feature type="region of interest" description="Disordered" evidence="3">
    <location>
        <begin position="116"/>
        <end position="154"/>
    </location>
</feature>
<feature type="compositionally biased region" description="Low complexity" evidence="3">
    <location>
        <begin position="116"/>
        <end position="127"/>
    </location>
</feature>
<dbReference type="InterPro" id="IPR002125">
    <property type="entry name" value="CMP_dCMP_dom"/>
</dbReference>
<feature type="region of interest" description="Disordered" evidence="3">
    <location>
        <begin position="1237"/>
        <end position="1289"/>
    </location>
</feature>
<dbReference type="GO" id="GO:0002100">
    <property type="term" value="P:tRNA wobble adenosine to inosine editing"/>
    <property type="evidence" value="ECO:0007669"/>
    <property type="project" value="InterPro"/>
</dbReference>
<feature type="region of interest" description="Disordered" evidence="3">
    <location>
        <begin position="832"/>
        <end position="924"/>
    </location>
</feature>
<dbReference type="PROSITE" id="PS51747">
    <property type="entry name" value="CYT_DCMP_DEAMINASES_2"/>
    <property type="match status" value="1"/>
</dbReference>
<feature type="region of interest" description="Disordered" evidence="3">
    <location>
        <begin position="1151"/>
        <end position="1193"/>
    </location>
</feature>
<feature type="compositionally biased region" description="Polar residues" evidence="3">
    <location>
        <begin position="531"/>
        <end position="555"/>
    </location>
</feature>
<keyword evidence="2" id="KW-0539">Nucleus</keyword>
<feature type="compositionally biased region" description="Low complexity" evidence="3">
    <location>
        <begin position="304"/>
        <end position="318"/>
    </location>
</feature>
<sequence>MASNQSSVTLPKGFSVYQPALGAPLQFFPALGSQQLDDLINAFVPGPSHASEKRATISLDFLEHAHMTGQTFKFYAVHSAPSVGTPASIDSPSLDSVSSSLNVSPITSTWDWSATSAPSVASSSRGSTQRRRQSKMGSPTSRHHTTDFSSLPGMKILTKDGLDVTNSASRGSKTKEQRDHAHLMRIIKACDSCRRKKIRCDPSHKKRGAAQVTPQPAPKPAKKARTVSHDAPPPPCPLPATVADAELLFTTSSFDLDSSFDFTGFENLDPTSLPYDLFDEFVQFPSLDTPDYDLFLDSGEYLPSQPTTTASSSSAASPLKSFSPVSQQEPGAPPGAESVNPELQERWSNFPFPERSGSSSDYTDFNLYSPRSSFSEDERMLPIGTSSVRLRGLNEPSMSECPPPSFESIPDGEASECDGPGLSADFSANSLLGSSGHGSLSGSGLYATTIHAIAGDAVEEYGSRPTRVPVSALLSHVVPCCPRGTAVFGEKAFGDGVPDNLSISRGSSAVSTSIDVGASESSGISGDELIASSTSSAPGRVGSGQSAESPGQSAFASGIMHRSTSSGDELQSLQLLLSTTHASDSREASASSRVHTRPTGIEGPMSNVSYALSGTSDGLARDTAPAPPGPTYEQLQASTLSTQTRRFSSSVSSDVTPGEHGEPGPDVAGGDRVDPQTSRRTTRPFPEQSRNRHRDHRMPAPISPRGTGEQLSHISPNAPLHVSTSVTGEHLRQVDATPVPLDFKLSRIQSECLPEAQSDTAPAFMAQVAAFMSHLALNVVATAMTATDSSTSPRAQSAVPSCQTMTRRSSFKLEAMSSLLAPAKNAIRKLFRRPPADGGKGRGGLSDPSSSGTESGAENLVRDSSQPQTSPADNGTNASRRSEPSRATLSHSTNLDTMAVADPWFSQEDKENRPPAKEKHDGTDLVDPLKKLGIASEDTTAGIADTNAVGEVIEVIEDPAVLAERAHHLRFIEEALDMARLALRTNETPVGCVLVHNGIIIAKGMNATNVTRNGTRHAEFMAISALLSDPPKSGPLQTSLRPKDLPRPFLKTPDDASDATPVESRLPDEGNEDGKKGHLYPYGQKLHPGSKVSREIIRECILYVTVEPCVMCASLLRQLGIKKVYFGAVNDKFGGTGGVFSIHANSLPVREDGQTASAHPTPRPSQLPDGSGTLGTSYPPGGGDGGNVEEGYEIEGGWGRDEAVALLRRFYVQENGRAPVPRKKEGRAARLAAMMEKDGDAGTDSPTADGDQEQEAGHHQDDCVNENDGLNTTAIGSSETQTDVAWMVT</sequence>
<evidence type="ECO:0000256" key="2">
    <source>
        <dbReference type="ARBA" id="ARBA00023242"/>
    </source>
</evidence>
<protein>
    <submittedName>
        <fullName evidence="5">tRNA(Adenine34) deaminase</fullName>
    </submittedName>
</protein>
<evidence type="ECO:0000256" key="3">
    <source>
        <dbReference type="SAM" id="MobiDB-lite"/>
    </source>
</evidence>
<evidence type="ECO:0000313" key="6">
    <source>
        <dbReference type="Proteomes" id="UP000317257"/>
    </source>
</evidence>
<feature type="compositionally biased region" description="Polar residues" evidence="3">
    <location>
        <begin position="633"/>
        <end position="655"/>
    </location>
</feature>
<dbReference type="InterPro" id="IPR001138">
    <property type="entry name" value="Zn2Cys6_DnaBD"/>
</dbReference>
<accession>A0A5C6GDS7</accession>
<feature type="compositionally biased region" description="Low complexity" evidence="3">
    <location>
        <begin position="581"/>
        <end position="593"/>
    </location>
</feature>
<feature type="region of interest" description="Disordered" evidence="3">
    <location>
        <begin position="304"/>
        <end position="340"/>
    </location>
</feature>
<comment type="caution">
    <text evidence="5">The sequence shown here is derived from an EMBL/GenBank/DDBJ whole genome shotgun (WGS) entry which is preliminary data.</text>
</comment>
<name>A0A5C6GDS7_METRR</name>
<feature type="region of interest" description="Disordered" evidence="3">
    <location>
        <begin position="1029"/>
        <end position="1082"/>
    </location>
</feature>
<evidence type="ECO:0000259" key="4">
    <source>
        <dbReference type="PROSITE" id="PS51747"/>
    </source>
</evidence>
<dbReference type="SUPFAM" id="SSF53927">
    <property type="entry name" value="Cytidine deaminase-like"/>
    <property type="match status" value="1"/>
</dbReference>
<dbReference type="EMBL" id="SBHS01000012">
    <property type="protein sequence ID" value="TWU74206.1"/>
    <property type="molecule type" value="Genomic_DNA"/>
</dbReference>